<organism evidence="4 5">
    <name type="scientific">Serinibacter arcticus</name>
    <dbReference type="NCBI Taxonomy" id="1655435"/>
    <lineage>
        <taxon>Bacteria</taxon>
        <taxon>Bacillati</taxon>
        <taxon>Actinomycetota</taxon>
        <taxon>Actinomycetes</taxon>
        <taxon>Micrococcales</taxon>
        <taxon>Beutenbergiaceae</taxon>
        <taxon>Serinibacter</taxon>
    </lineage>
</organism>
<dbReference type="AlphaFoldDB" id="A0A4Z1E2A4"/>
<feature type="DNA-binding region" description="H-T-H motif" evidence="2">
    <location>
        <begin position="29"/>
        <end position="48"/>
    </location>
</feature>
<dbReference type="RefSeq" id="WP_135850967.1">
    <property type="nucleotide sequence ID" value="NZ_RHPJ01000005.1"/>
</dbReference>
<dbReference type="Gene3D" id="1.10.357.10">
    <property type="entry name" value="Tetracycline Repressor, domain 2"/>
    <property type="match status" value="1"/>
</dbReference>
<sequence length="196" mass="21119">MDPRIARTRRSLQRALFELVRTHELEDVTIADVVEEAGVNRSSFYQHYSDKDRLLADAIDSALAEDGALLPPLMDLLETDAIAALVTYLAHFEANAAVYGRVFGEHGSLVAVARLQDHVQSLAREGIQHSRTHVFDGMPVDVAAAGIAGSVVAVLGAWLALEPRPGVEVAADWIWRVLIGPGEQPLGGEPGCAPPR</sequence>
<dbReference type="OrthoDB" id="3193022at2"/>
<dbReference type="InterPro" id="IPR009057">
    <property type="entry name" value="Homeodomain-like_sf"/>
</dbReference>
<feature type="domain" description="HTH tetR-type" evidence="3">
    <location>
        <begin position="6"/>
        <end position="66"/>
    </location>
</feature>
<dbReference type="Proteomes" id="UP000297318">
    <property type="component" value="Unassembled WGS sequence"/>
</dbReference>
<keyword evidence="1 2" id="KW-0238">DNA-binding</keyword>
<comment type="caution">
    <text evidence="4">The sequence shown here is derived from an EMBL/GenBank/DDBJ whole genome shotgun (WGS) entry which is preliminary data.</text>
</comment>
<dbReference type="InterPro" id="IPR050624">
    <property type="entry name" value="HTH-type_Tx_Regulator"/>
</dbReference>
<dbReference type="Pfam" id="PF00440">
    <property type="entry name" value="TetR_N"/>
    <property type="match status" value="1"/>
</dbReference>
<dbReference type="GO" id="GO:0003677">
    <property type="term" value="F:DNA binding"/>
    <property type="evidence" value="ECO:0007669"/>
    <property type="project" value="UniProtKB-UniRule"/>
</dbReference>
<dbReference type="SUPFAM" id="SSF46689">
    <property type="entry name" value="Homeodomain-like"/>
    <property type="match status" value="1"/>
</dbReference>
<keyword evidence="5" id="KW-1185">Reference proteome</keyword>
<dbReference type="PANTHER" id="PTHR43479:SF11">
    <property type="entry name" value="ACREF_ENVCD OPERON REPRESSOR-RELATED"/>
    <property type="match status" value="1"/>
</dbReference>
<dbReference type="PANTHER" id="PTHR43479">
    <property type="entry name" value="ACREF/ENVCD OPERON REPRESSOR-RELATED"/>
    <property type="match status" value="1"/>
</dbReference>
<gene>
    <name evidence="4" type="ORF">SERN_2969</name>
</gene>
<protein>
    <submittedName>
        <fullName evidence="4">TetR family regulatory protein of MDR cluster</fullName>
    </submittedName>
</protein>
<evidence type="ECO:0000313" key="4">
    <source>
        <dbReference type="EMBL" id="TGO03957.1"/>
    </source>
</evidence>
<name>A0A4Z1E2A4_9MICO</name>
<dbReference type="InterPro" id="IPR001647">
    <property type="entry name" value="HTH_TetR"/>
</dbReference>
<dbReference type="EMBL" id="RHPJ01000005">
    <property type="protein sequence ID" value="TGO03957.1"/>
    <property type="molecule type" value="Genomic_DNA"/>
</dbReference>
<accession>A0A4Z1E2A4</accession>
<dbReference type="PROSITE" id="PS50977">
    <property type="entry name" value="HTH_TETR_2"/>
    <property type="match status" value="1"/>
</dbReference>
<evidence type="ECO:0000313" key="5">
    <source>
        <dbReference type="Proteomes" id="UP000297318"/>
    </source>
</evidence>
<reference evidence="4 5" key="1">
    <citation type="submission" date="2018-11" db="EMBL/GenBank/DDBJ databases">
        <title>Complete genome sequencing of the Actinobacteria Serinibacter sp. K3-2.</title>
        <authorList>
            <person name="Rakitin A.L."/>
            <person name="Beletsky A.V."/>
            <person name="Mardanov A.V."/>
            <person name="Ravin N.V."/>
            <person name="Gromova A.S."/>
            <person name="Filippova S.N."/>
            <person name="Gal'Chenko V.F."/>
        </authorList>
    </citation>
    <scope>NUCLEOTIDE SEQUENCE [LARGE SCALE GENOMIC DNA]</scope>
    <source>
        <strain evidence="4 5">K3-2</strain>
    </source>
</reference>
<evidence type="ECO:0000259" key="3">
    <source>
        <dbReference type="PROSITE" id="PS50977"/>
    </source>
</evidence>
<evidence type="ECO:0000256" key="2">
    <source>
        <dbReference type="PROSITE-ProRule" id="PRU00335"/>
    </source>
</evidence>
<evidence type="ECO:0000256" key="1">
    <source>
        <dbReference type="ARBA" id="ARBA00023125"/>
    </source>
</evidence>
<proteinExistence type="predicted"/>